<comment type="subcellular location">
    <subcellularLocation>
        <location evidence="1">Cell membrane</location>
        <topology evidence="1">Peripheral membrane protein</topology>
    </subcellularLocation>
</comment>
<keyword evidence="5" id="KW-0547">Nucleotide-binding</keyword>
<dbReference type="PROSITE" id="PS00211">
    <property type="entry name" value="ABC_TRANSPORTER_1"/>
    <property type="match status" value="1"/>
</dbReference>
<dbReference type="InterPro" id="IPR003593">
    <property type="entry name" value="AAA+_ATPase"/>
</dbReference>
<proteinExistence type="inferred from homology"/>
<keyword evidence="7" id="KW-0029">Amino-acid transport</keyword>
<evidence type="ECO:0000256" key="5">
    <source>
        <dbReference type="ARBA" id="ARBA00022741"/>
    </source>
</evidence>
<name>A0ABS3LZQ0_9PROT</name>
<keyword evidence="3" id="KW-0813">Transport</keyword>
<evidence type="ECO:0000313" key="11">
    <source>
        <dbReference type="Proteomes" id="UP000664771"/>
    </source>
</evidence>
<evidence type="ECO:0000313" key="10">
    <source>
        <dbReference type="EMBL" id="MBO1361362.1"/>
    </source>
</evidence>
<reference evidence="10 11" key="1">
    <citation type="submission" date="2021-03" db="EMBL/GenBank/DDBJ databases">
        <title>The complete genome sequence of Acetobacter sacchari TBRC 11175.</title>
        <authorList>
            <person name="Charoenyingcharoen P."/>
            <person name="Yukphan P."/>
        </authorList>
    </citation>
    <scope>NUCLEOTIDE SEQUENCE [LARGE SCALE GENOMIC DNA]</scope>
    <source>
        <strain evidence="10 11">TBRC 11175</strain>
    </source>
</reference>
<evidence type="ECO:0000256" key="6">
    <source>
        <dbReference type="ARBA" id="ARBA00022840"/>
    </source>
</evidence>
<organism evidence="10 11">
    <name type="scientific">Acetobacter sacchari</name>
    <dbReference type="NCBI Taxonomy" id="2661687"/>
    <lineage>
        <taxon>Bacteria</taxon>
        <taxon>Pseudomonadati</taxon>
        <taxon>Pseudomonadota</taxon>
        <taxon>Alphaproteobacteria</taxon>
        <taxon>Acetobacterales</taxon>
        <taxon>Acetobacteraceae</taxon>
        <taxon>Acetobacter</taxon>
    </lineage>
</organism>
<dbReference type="PANTHER" id="PTHR43166">
    <property type="entry name" value="AMINO ACID IMPORT ATP-BINDING PROTEIN"/>
    <property type="match status" value="1"/>
</dbReference>
<dbReference type="SUPFAM" id="SSF52540">
    <property type="entry name" value="P-loop containing nucleoside triphosphate hydrolases"/>
    <property type="match status" value="1"/>
</dbReference>
<keyword evidence="11" id="KW-1185">Reference proteome</keyword>
<dbReference type="InterPro" id="IPR017871">
    <property type="entry name" value="ABC_transporter-like_CS"/>
</dbReference>
<evidence type="ECO:0000256" key="8">
    <source>
        <dbReference type="ARBA" id="ARBA00023136"/>
    </source>
</evidence>
<dbReference type="SMART" id="SM00382">
    <property type="entry name" value="AAA"/>
    <property type="match status" value="1"/>
</dbReference>
<keyword evidence="6 10" id="KW-0067">ATP-binding</keyword>
<comment type="caution">
    <text evidence="10">The sequence shown here is derived from an EMBL/GenBank/DDBJ whole genome shotgun (WGS) entry which is preliminary data.</text>
</comment>
<dbReference type="InterPro" id="IPR050086">
    <property type="entry name" value="MetN_ABC_transporter-like"/>
</dbReference>
<evidence type="ECO:0000256" key="3">
    <source>
        <dbReference type="ARBA" id="ARBA00022448"/>
    </source>
</evidence>
<comment type="similarity">
    <text evidence="2">Belongs to the ABC transporter superfamily.</text>
</comment>
<dbReference type="InterPro" id="IPR003439">
    <property type="entry name" value="ABC_transporter-like_ATP-bd"/>
</dbReference>
<feature type="domain" description="ABC transporter" evidence="9">
    <location>
        <begin position="43"/>
        <end position="285"/>
    </location>
</feature>
<dbReference type="Gene3D" id="3.40.50.300">
    <property type="entry name" value="P-loop containing nucleotide triphosphate hydrolases"/>
    <property type="match status" value="1"/>
</dbReference>
<dbReference type="GO" id="GO:0005524">
    <property type="term" value="F:ATP binding"/>
    <property type="evidence" value="ECO:0007669"/>
    <property type="project" value="UniProtKB-KW"/>
</dbReference>
<dbReference type="Proteomes" id="UP000664771">
    <property type="component" value="Unassembled WGS sequence"/>
</dbReference>
<dbReference type="PROSITE" id="PS50893">
    <property type="entry name" value="ABC_TRANSPORTER_2"/>
    <property type="match status" value="1"/>
</dbReference>
<evidence type="ECO:0000256" key="1">
    <source>
        <dbReference type="ARBA" id="ARBA00004202"/>
    </source>
</evidence>
<keyword evidence="4" id="KW-1003">Cell membrane</keyword>
<accession>A0ABS3LZQ0</accession>
<dbReference type="EMBL" id="JAFVMF010000021">
    <property type="protein sequence ID" value="MBO1361362.1"/>
    <property type="molecule type" value="Genomic_DNA"/>
</dbReference>
<dbReference type="CDD" id="cd03262">
    <property type="entry name" value="ABC_HisP_GlnQ"/>
    <property type="match status" value="1"/>
</dbReference>
<evidence type="ECO:0000256" key="4">
    <source>
        <dbReference type="ARBA" id="ARBA00022475"/>
    </source>
</evidence>
<dbReference type="InterPro" id="IPR027417">
    <property type="entry name" value="P-loop_NTPase"/>
</dbReference>
<dbReference type="PANTHER" id="PTHR43166:SF9">
    <property type="entry name" value="GLUTAMATE_ASPARTATE IMPORT ATP-BINDING PROTEIN GLTL"/>
    <property type="match status" value="1"/>
</dbReference>
<evidence type="ECO:0000256" key="7">
    <source>
        <dbReference type="ARBA" id="ARBA00022970"/>
    </source>
</evidence>
<dbReference type="Pfam" id="PF00005">
    <property type="entry name" value="ABC_tran"/>
    <property type="match status" value="1"/>
</dbReference>
<gene>
    <name evidence="10" type="ORF">J2D73_16370</name>
</gene>
<keyword evidence="8" id="KW-0472">Membrane</keyword>
<dbReference type="InterPro" id="IPR030679">
    <property type="entry name" value="ABC_ATPase_HisP-typ"/>
</dbReference>
<protein>
    <submittedName>
        <fullName evidence="10">Amino acid ABC transporter ATP-binding protein</fullName>
    </submittedName>
</protein>
<evidence type="ECO:0000259" key="9">
    <source>
        <dbReference type="PROSITE" id="PS50893"/>
    </source>
</evidence>
<evidence type="ECO:0000256" key="2">
    <source>
        <dbReference type="ARBA" id="ARBA00005417"/>
    </source>
</evidence>
<dbReference type="PIRSF" id="PIRSF039085">
    <property type="entry name" value="ABC_ATPase_HisP"/>
    <property type="match status" value="1"/>
</dbReference>
<sequence length="289" mass="31433">MVAFFSTFCAGCLRLPETTSFSDNQENAGPVPTGPAFSVETVLRAESICKTFDGHRVLRNVSLTVERGELVSIIGPSGCGKSTFLRCLNFLEIPDTGAVTIADDSIRRDGGPWRSSDEAQAHQLRAHVGMVFQSFNLFPHRTVLDNVMLAPRVVKQVAASVIEAEARDLLAKVGLEAAALRYPATLSGGQQQRAAIARALAMRPDVMLYDEPTSALDPRVAEEVLEVMRALDGEGMTQIVVTHDMRFARAASDRIVFMEAGEIVEIGDPDEICVNARDPRTREFLGVSL</sequence>